<organism evidence="1 2">
    <name type="scientific">Pleuronectes platessa</name>
    <name type="common">European plaice</name>
    <dbReference type="NCBI Taxonomy" id="8262"/>
    <lineage>
        <taxon>Eukaryota</taxon>
        <taxon>Metazoa</taxon>
        <taxon>Chordata</taxon>
        <taxon>Craniata</taxon>
        <taxon>Vertebrata</taxon>
        <taxon>Euteleostomi</taxon>
        <taxon>Actinopterygii</taxon>
        <taxon>Neopterygii</taxon>
        <taxon>Teleostei</taxon>
        <taxon>Neoteleostei</taxon>
        <taxon>Acanthomorphata</taxon>
        <taxon>Carangaria</taxon>
        <taxon>Pleuronectiformes</taxon>
        <taxon>Pleuronectoidei</taxon>
        <taxon>Pleuronectidae</taxon>
        <taxon>Pleuronectes</taxon>
    </lineage>
</organism>
<dbReference type="EMBL" id="CADEAL010001347">
    <property type="protein sequence ID" value="CAB1431538.1"/>
    <property type="molecule type" value="Genomic_DNA"/>
</dbReference>
<name>A0A9N7YN02_PLEPL</name>
<accession>A0A9N7YN02</accession>
<protein>
    <submittedName>
        <fullName evidence="1">Uncharacterized protein</fullName>
    </submittedName>
</protein>
<evidence type="ECO:0000313" key="2">
    <source>
        <dbReference type="Proteomes" id="UP001153269"/>
    </source>
</evidence>
<comment type="caution">
    <text evidence="1">The sequence shown here is derived from an EMBL/GenBank/DDBJ whole genome shotgun (WGS) entry which is preliminary data.</text>
</comment>
<keyword evidence="2" id="KW-1185">Reference proteome</keyword>
<gene>
    <name evidence="1" type="ORF">PLEPLA_LOCUS19595</name>
</gene>
<sequence length="112" mass="12412">MLAQQQFCLVSRSVWRGGGGEQGVVGLEAGLDSTKLLHKNKLYDVEENLQQKVQKQLFFSFTIRPVHRFLEDPADETGLTQNLVGASQAPPLAQLRPLCHQGVANKDPQLCQ</sequence>
<reference evidence="1" key="1">
    <citation type="submission" date="2020-03" db="EMBL/GenBank/DDBJ databases">
        <authorList>
            <person name="Weist P."/>
        </authorList>
    </citation>
    <scope>NUCLEOTIDE SEQUENCE</scope>
</reference>
<evidence type="ECO:0000313" key="1">
    <source>
        <dbReference type="EMBL" id="CAB1431538.1"/>
    </source>
</evidence>
<proteinExistence type="predicted"/>
<dbReference type="Proteomes" id="UP001153269">
    <property type="component" value="Unassembled WGS sequence"/>
</dbReference>
<dbReference type="AlphaFoldDB" id="A0A9N7YN02"/>